<dbReference type="AlphaFoldDB" id="A0A0E9Q3V8"/>
<proteinExistence type="predicted"/>
<reference evidence="1" key="2">
    <citation type="journal article" date="2015" name="Fish Shellfish Immunol.">
        <title>Early steps in the European eel (Anguilla anguilla)-Vibrio vulnificus interaction in the gills: Role of the RtxA13 toxin.</title>
        <authorList>
            <person name="Callol A."/>
            <person name="Pajuelo D."/>
            <person name="Ebbesson L."/>
            <person name="Teles M."/>
            <person name="MacKenzie S."/>
            <person name="Amaro C."/>
        </authorList>
    </citation>
    <scope>NUCLEOTIDE SEQUENCE</scope>
</reference>
<name>A0A0E9Q3V8_ANGAN</name>
<reference evidence="1" key="1">
    <citation type="submission" date="2014-11" db="EMBL/GenBank/DDBJ databases">
        <authorList>
            <person name="Amaro Gonzalez C."/>
        </authorList>
    </citation>
    <scope>NUCLEOTIDE SEQUENCE</scope>
</reference>
<organism evidence="1">
    <name type="scientific">Anguilla anguilla</name>
    <name type="common">European freshwater eel</name>
    <name type="synonym">Muraena anguilla</name>
    <dbReference type="NCBI Taxonomy" id="7936"/>
    <lineage>
        <taxon>Eukaryota</taxon>
        <taxon>Metazoa</taxon>
        <taxon>Chordata</taxon>
        <taxon>Craniata</taxon>
        <taxon>Vertebrata</taxon>
        <taxon>Euteleostomi</taxon>
        <taxon>Actinopterygii</taxon>
        <taxon>Neopterygii</taxon>
        <taxon>Teleostei</taxon>
        <taxon>Anguilliformes</taxon>
        <taxon>Anguillidae</taxon>
        <taxon>Anguilla</taxon>
    </lineage>
</organism>
<sequence length="25" mass="2918">MQKIFFHAVVAQGDRRTLQIFVISL</sequence>
<accession>A0A0E9Q3V8</accession>
<evidence type="ECO:0000313" key="1">
    <source>
        <dbReference type="EMBL" id="JAH11419.1"/>
    </source>
</evidence>
<dbReference type="EMBL" id="GBXM01097158">
    <property type="protein sequence ID" value="JAH11419.1"/>
    <property type="molecule type" value="Transcribed_RNA"/>
</dbReference>
<protein>
    <submittedName>
        <fullName evidence="1">Uncharacterized protein</fullName>
    </submittedName>
</protein>